<comment type="caution">
    <text evidence="1">The sequence shown here is derived from an EMBL/GenBank/DDBJ whole genome shotgun (WGS) entry which is preliminary data.</text>
</comment>
<protein>
    <submittedName>
        <fullName evidence="1">Uncharacterized protein</fullName>
    </submittedName>
</protein>
<proteinExistence type="predicted"/>
<accession>A0A3A5KNR8</accession>
<dbReference type="EMBL" id="QZWZ01000013">
    <property type="protein sequence ID" value="RJT37611.1"/>
    <property type="molecule type" value="Genomic_DNA"/>
</dbReference>
<dbReference type="Proteomes" id="UP000272706">
    <property type="component" value="Unassembled WGS sequence"/>
</dbReference>
<keyword evidence="2" id="KW-1185">Reference proteome</keyword>
<reference evidence="1 2" key="1">
    <citation type="submission" date="2018-09" db="EMBL/GenBank/DDBJ databases">
        <title>Mesorhizobium carmichaelinearum sp. nov. isolated from Carmichaelinea spp. root nodules in New Zealand.</title>
        <authorList>
            <person name="De Meyer S.E."/>
        </authorList>
    </citation>
    <scope>NUCLEOTIDE SEQUENCE [LARGE SCALE GENOMIC DNA]</scope>
    <source>
        <strain evidence="1 2">ICMP19557</strain>
    </source>
</reference>
<organism evidence="1 2">
    <name type="scientific">Mesorhizobium waimense</name>
    <dbReference type="NCBI Taxonomy" id="1300307"/>
    <lineage>
        <taxon>Bacteria</taxon>
        <taxon>Pseudomonadati</taxon>
        <taxon>Pseudomonadota</taxon>
        <taxon>Alphaproteobacteria</taxon>
        <taxon>Hyphomicrobiales</taxon>
        <taxon>Phyllobacteriaceae</taxon>
        <taxon>Mesorhizobium</taxon>
    </lineage>
</organism>
<gene>
    <name evidence="1" type="ORF">D3227_18520</name>
</gene>
<dbReference type="AlphaFoldDB" id="A0A3A5KNR8"/>
<evidence type="ECO:0000313" key="2">
    <source>
        <dbReference type="Proteomes" id="UP000272706"/>
    </source>
</evidence>
<evidence type="ECO:0000313" key="1">
    <source>
        <dbReference type="EMBL" id="RJT37611.1"/>
    </source>
</evidence>
<sequence length="70" mass="7695">MDPANEKHLLSQALGFLTQYRDALVASYSSIGKDGKLRLMTMEECHDDLDVVAIKDIAALNGFIAKLTNL</sequence>
<name>A0A3A5KNR8_9HYPH</name>
<dbReference type="RefSeq" id="WP_120015659.1">
    <property type="nucleotide sequence ID" value="NZ_QZWZ01000013.1"/>
</dbReference>